<evidence type="ECO:0000256" key="2">
    <source>
        <dbReference type="ARBA" id="ARBA00022840"/>
    </source>
</evidence>
<feature type="compositionally biased region" description="Basic and acidic residues" evidence="5">
    <location>
        <begin position="891"/>
        <end position="905"/>
    </location>
</feature>
<dbReference type="PANTHER" id="PTHR45639">
    <property type="entry name" value="HSC70CB, ISOFORM G-RELATED"/>
    <property type="match status" value="1"/>
</dbReference>
<name>A0A9K3LZR6_9STRA</name>
<sequence>MKVSSSAARALMWIAGVGLFLSTSVSAKAILGVDLGSLYMKVALVQRGAPLEIVTNMHSKRKTEQMILFDQGTRFYGADASSLLARKPTKTPGGMSVLLGRDEDHPSVKVLSERHYPIIPVYNETRKGLNIPIDGGKQSYSPEELTAMVLHYAEEITHHYGKEKGNTYGDITDCVLTVPSFATQAERQALLDAAELAGFKVLSLIDENTASALNFGMDKTFEEPQIYLFYNMGASSLQVSVVKFHSYEVPESKYSKKMKRVGSIEVLGKGWDATLGGMEFDNRIVEYMADHFNREWRKARGHDKDIRDIPRAMTKLRLQANKVKHVLSANQEIPVHVDSLHDDMSLSIQMTRAQLEELCDDLMERAVAPVHSALVAANLTLDDVTAVELIGGGMRVPKVQSGLAAVLGEKELGMHINSDESMALGAAFFGANISTAFKVRQVGLTDINPFPISISLENLESDKKTSNDKEVWSKQATVFKTNGKIAVKKTIAFTHDEDVHCALDYAEPETLPTGSKPELQRYKIKGIAGFAKEMEEKGLGKPKVSLQFELSQSGITSLIKAEAAVEETYTVEVEVEVEDDEDKASNETGAADETTERKTEETKDASAETTEQSTEEAEKADNETKAGNATTDTEKPKKKTKMVEKEMKKTHKKVLDVEEYHVGKIQPLSKELKEEYKFNIAELARMDKERMLLEEAKNQLESYIYKVKNKLSDEEEMISKISTEEQREELSKLTTAAEDWLFDEGDSADVATVKAKYEELAKPAEKVWFRLSESTARPEAVQALKDKLKETEEKLNKWFEGKDYITDDEKADLASKFEAARKWVADKEDEQAAKASHEDPAFSSEEVPGQMQPIMKLVTRLMKKPKPKVEKQDTAEKADNKTSAEANETVKTNETEKVESPSDEKDAAEETVPGGEEL</sequence>
<dbReference type="PANTHER" id="PTHR45639:SF3">
    <property type="entry name" value="HYPOXIA UP-REGULATED PROTEIN 1"/>
    <property type="match status" value="1"/>
</dbReference>
<dbReference type="EMBL" id="JAGRRH010000004">
    <property type="protein sequence ID" value="KAG7371013.1"/>
    <property type="molecule type" value="Genomic_DNA"/>
</dbReference>
<evidence type="ECO:0000256" key="4">
    <source>
        <dbReference type="SAM" id="Coils"/>
    </source>
</evidence>
<feature type="coiled-coil region" evidence="4">
    <location>
        <begin position="669"/>
        <end position="713"/>
    </location>
</feature>
<comment type="caution">
    <text evidence="6">The sequence shown here is derived from an EMBL/GenBank/DDBJ whole genome shotgun (WGS) entry which is preliminary data.</text>
</comment>
<keyword evidence="3" id="KW-0143">Chaperone</keyword>
<dbReference type="GO" id="GO:0140662">
    <property type="term" value="F:ATP-dependent protein folding chaperone"/>
    <property type="evidence" value="ECO:0007669"/>
    <property type="project" value="InterPro"/>
</dbReference>
<keyword evidence="2" id="KW-0067">ATP-binding</keyword>
<reference evidence="6" key="1">
    <citation type="journal article" date="2021" name="Sci. Rep.">
        <title>Diploid genomic architecture of Nitzschia inconspicua, an elite biomass production diatom.</title>
        <authorList>
            <person name="Oliver A."/>
            <person name="Podell S."/>
            <person name="Pinowska A."/>
            <person name="Traller J.C."/>
            <person name="Smith S.R."/>
            <person name="McClure R."/>
            <person name="Beliaev A."/>
            <person name="Bohutskyi P."/>
            <person name="Hill E.A."/>
            <person name="Rabines A."/>
            <person name="Zheng H."/>
            <person name="Allen L.Z."/>
            <person name="Kuo A."/>
            <person name="Grigoriev I.V."/>
            <person name="Allen A.E."/>
            <person name="Hazlebeck D."/>
            <person name="Allen E.E."/>
        </authorList>
    </citation>
    <scope>NUCLEOTIDE SEQUENCE</scope>
    <source>
        <strain evidence="6">Hildebrandi</strain>
    </source>
</reference>
<accession>A0A9K3LZR6</accession>
<keyword evidence="7" id="KW-1185">Reference proteome</keyword>
<dbReference type="GO" id="GO:0034663">
    <property type="term" value="C:endoplasmic reticulum chaperone complex"/>
    <property type="evidence" value="ECO:0007669"/>
    <property type="project" value="TreeGrafter"/>
</dbReference>
<feature type="region of interest" description="Disordered" evidence="5">
    <location>
        <begin position="825"/>
        <end position="918"/>
    </location>
</feature>
<feature type="compositionally biased region" description="Basic and acidic residues" evidence="5">
    <location>
        <begin position="641"/>
        <end position="650"/>
    </location>
</feature>
<dbReference type="InterPro" id="IPR013126">
    <property type="entry name" value="Hsp_70_fam"/>
</dbReference>
<dbReference type="GO" id="GO:0030968">
    <property type="term" value="P:endoplasmic reticulum unfolded protein response"/>
    <property type="evidence" value="ECO:0007669"/>
    <property type="project" value="TreeGrafter"/>
</dbReference>
<evidence type="ECO:0000313" key="6">
    <source>
        <dbReference type="EMBL" id="KAG7371013.1"/>
    </source>
</evidence>
<protein>
    <submittedName>
        <fullName evidence="6">Molecular chaperone DnaK</fullName>
    </submittedName>
</protein>
<reference evidence="6" key="2">
    <citation type="submission" date="2021-04" db="EMBL/GenBank/DDBJ databases">
        <authorList>
            <person name="Podell S."/>
        </authorList>
    </citation>
    <scope>NUCLEOTIDE SEQUENCE</scope>
    <source>
        <strain evidence="6">Hildebrandi</strain>
    </source>
</reference>
<feature type="region of interest" description="Disordered" evidence="5">
    <location>
        <begin position="574"/>
        <end position="650"/>
    </location>
</feature>
<organism evidence="6 7">
    <name type="scientific">Nitzschia inconspicua</name>
    <dbReference type="NCBI Taxonomy" id="303405"/>
    <lineage>
        <taxon>Eukaryota</taxon>
        <taxon>Sar</taxon>
        <taxon>Stramenopiles</taxon>
        <taxon>Ochrophyta</taxon>
        <taxon>Bacillariophyta</taxon>
        <taxon>Bacillariophyceae</taxon>
        <taxon>Bacillariophycidae</taxon>
        <taxon>Bacillariales</taxon>
        <taxon>Bacillariaceae</taxon>
        <taxon>Nitzschia</taxon>
    </lineage>
</organism>
<dbReference type="GO" id="GO:0005524">
    <property type="term" value="F:ATP binding"/>
    <property type="evidence" value="ECO:0007669"/>
    <property type="project" value="UniProtKB-KW"/>
</dbReference>
<dbReference type="FunFam" id="3.90.640.10:FF:000004">
    <property type="entry name" value="Heat shock 70 kDa protein 4"/>
    <property type="match status" value="1"/>
</dbReference>
<dbReference type="OrthoDB" id="10262720at2759"/>
<dbReference type="Proteomes" id="UP000693970">
    <property type="component" value="Unassembled WGS sequence"/>
</dbReference>
<evidence type="ECO:0000256" key="1">
    <source>
        <dbReference type="ARBA" id="ARBA00022741"/>
    </source>
</evidence>
<keyword evidence="4" id="KW-0175">Coiled coil</keyword>
<feature type="compositionally biased region" description="Basic and acidic residues" evidence="5">
    <location>
        <begin position="825"/>
        <end position="840"/>
    </location>
</feature>
<dbReference type="AlphaFoldDB" id="A0A9K3LZR6"/>
<proteinExistence type="predicted"/>
<evidence type="ECO:0000256" key="5">
    <source>
        <dbReference type="SAM" id="MobiDB-lite"/>
    </source>
</evidence>
<keyword evidence="1" id="KW-0547">Nucleotide-binding</keyword>
<evidence type="ECO:0000256" key="3">
    <source>
        <dbReference type="ARBA" id="ARBA00023186"/>
    </source>
</evidence>
<dbReference type="CDD" id="cd10230">
    <property type="entry name" value="ASKHA_NBD_HSP70_HYOU1"/>
    <property type="match status" value="1"/>
</dbReference>
<dbReference type="Pfam" id="PF00012">
    <property type="entry name" value="HSP70"/>
    <property type="match status" value="1"/>
</dbReference>
<evidence type="ECO:0000313" key="7">
    <source>
        <dbReference type="Proteomes" id="UP000693970"/>
    </source>
</evidence>
<feature type="compositionally biased region" description="Basic and acidic residues" evidence="5">
    <location>
        <begin position="867"/>
        <end position="882"/>
    </location>
</feature>
<feature type="compositionally biased region" description="Basic and acidic residues" evidence="5">
    <location>
        <begin position="594"/>
        <end position="606"/>
    </location>
</feature>
<gene>
    <name evidence="6" type="ORF">IV203_019583</name>
</gene>